<evidence type="ECO:0000256" key="1">
    <source>
        <dbReference type="SAM" id="MobiDB-lite"/>
    </source>
</evidence>
<feature type="domain" description="CheR-type methyltransferase" evidence="2">
    <location>
        <begin position="17"/>
        <end position="95"/>
    </location>
</feature>
<dbReference type="PROSITE" id="PS50123">
    <property type="entry name" value="CHER"/>
    <property type="match status" value="1"/>
</dbReference>
<dbReference type="Gene3D" id="1.10.155.10">
    <property type="entry name" value="Chemotaxis receptor methyltransferase CheR, N-terminal domain"/>
    <property type="match status" value="1"/>
</dbReference>
<dbReference type="SUPFAM" id="SSF47757">
    <property type="entry name" value="Chemotaxis receptor methyltransferase CheR, N-terminal domain"/>
    <property type="match status" value="1"/>
</dbReference>
<dbReference type="Proteomes" id="UP000886162">
    <property type="component" value="Unassembled WGS sequence"/>
</dbReference>
<dbReference type="InterPro" id="IPR036804">
    <property type="entry name" value="CheR_N_sf"/>
</dbReference>
<evidence type="ECO:0000259" key="2">
    <source>
        <dbReference type="PROSITE" id="PS50123"/>
    </source>
</evidence>
<reference evidence="3" key="1">
    <citation type="journal article" date="2020" name="mSystems">
        <title>Genome- and Community-Level Interaction Insights into Carbon Utilization and Element Cycling Functions of Hydrothermarchaeota in Hydrothermal Sediment.</title>
        <authorList>
            <person name="Zhou Z."/>
            <person name="Liu Y."/>
            <person name="Xu W."/>
            <person name="Pan J."/>
            <person name="Luo Z.H."/>
            <person name="Li M."/>
        </authorList>
    </citation>
    <scope>NUCLEOTIDE SEQUENCE [LARGE SCALE GENOMIC DNA]</scope>
    <source>
        <strain evidence="3">SpSt-1220</strain>
    </source>
</reference>
<gene>
    <name evidence="3" type="ORF">ENN94_03470</name>
</gene>
<proteinExistence type="predicted"/>
<name>A0A831LN71_9BACT</name>
<dbReference type="EMBL" id="DSDO01000240">
    <property type="protein sequence ID" value="HDR46741.1"/>
    <property type="molecule type" value="Genomic_DNA"/>
</dbReference>
<dbReference type="GO" id="GO:0008757">
    <property type="term" value="F:S-adenosylmethionine-dependent methyltransferase activity"/>
    <property type="evidence" value="ECO:0007669"/>
    <property type="project" value="InterPro"/>
</dbReference>
<dbReference type="Pfam" id="PF03705">
    <property type="entry name" value="CheR_N"/>
    <property type="match status" value="1"/>
</dbReference>
<feature type="non-terminal residue" evidence="3">
    <location>
        <position position="95"/>
    </location>
</feature>
<protein>
    <recommendedName>
        <fullName evidence="2">CheR-type methyltransferase domain-containing protein</fullName>
    </recommendedName>
</protein>
<accession>A0A831LN71</accession>
<feature type="region of interest" description="Disordered" evidence="1">
    <location>
        <begin position="1"/>
        <end position="20"/>
    </location>
</feature>
<evidence type="ECO:0000313" key="3">
    <source>
        <dbReference type="EMBL" id="HDR46741.1"/>
    </source>
</evidence>
<dbReference type="InterPro" id="IPR000780">
    <property type="entry name" value="CheR_MeTrfase"/>
</dbReference>
<comment type="caution">
    <text evidence="3">The sequence shown here is derived from an EMBL/GenBank/DDBJ whole genome shotgun (WGS) entry which is preliminary data.</text>
</comment>
<feature type="compositionally biased region" description="Polar residues" evidence="1">
    <location>
        <begin position="1"/>
        <end position="10"/>
    </location>
</feature>
<dbReference type="InterPro" id="IPR022641">
    <property type="entry name" value="CheR_N"/>
</dbReference>
<sequence length="95" mass="10714">MSDHSASASLRSKDVPAAGSSMTIGDEEFELLRRLIKSRFGINLTDQKRSLVVGRLQKLLRGEGFVNFKQYYESLVNDKSERGLSELINRISTNH</sequence>
<dbReference type="AlphaFoldDB" id="A0A831LN71"/>
<organism evidence="3">
    <name type="scientific">Geoalkalibacter subterraneus</name>
    <dbReference type="NCBI Taxonomy" id="483547"/>
    <lineage>
        <taxon>Bacteria</taxon>
        <taxon>Pseudomonadati</taxon>
        <taxon>Thermodesulfobacteriota</taxon>
        <taxon>Desulfuromonadia</taxon>
        <taxon>Desulfuromonadales</taxon>
        <taxon>Geoalkalibacteraceae</taxon>
        <taxon>Geoalkalibacter</taxon>
    </lineage>
</organism>